<evidence type="ECO:0000313" key="1">
    <source>
        <dbReference type="EMBL" id="CAD7442522.1"/>
    </source>
</evidence>
<proteinExistence type="predicted"/>
<name>A0A7R9EY05_9NEOP</name>
<sequence>MFRQRESRWNGRMFRQRESRWNMRKSRQRESRWECPSREPIEAGVLFGAVYRGALVTDGFEDMDCGAVQVVERVGGAACASAEERDKGLTQQGRWLFTQGQTALPLSLPLLVTQLLRFWVNLPSNFHSLSLSTFHDVILSTCCCGILKDGRTAIIQSDVISVVLELSTRVQSGLTSVKVSLLLPGVARRCLHKIDLLGSRQQVLCTDLATGKGLSCLVKRGGEAGFLLAREIYTRLKSDIVACVMWDRSDKAMHNLSLAWSFLWWYVKVSQSALSASTFLTNKLPLVYTHLKVVVFIDVSSETLTDEPVWKERSSSLL</sequence>
<organism evidence="1">
    <name type="scientific">Timema bartmani</name>
    <dbReference type="NCBI Taxonomy" id="61472"/>
    <lineage>
        <taxon>Eukaryota</taxon>
        <taxon>Metazoa</taxon>
        <taxon>Ecdysozoa</taxon>
        <taxon>Arthropoda</taxon>
        <taxon>Hexapoda</taxon>
        <taxon>Insecta</taxon>
        <taxon>Pterygota</taxon>
        <taxon>Neoptera</taxon>
        <taxon>Polyneoptera</taxon>
        <taxon>Phasmatodea</taxon>
        <taxon>Timematodea</taxon>
        <taxon>Timematoidea</taxon>
        <taxon>Timematidae</taxon>
        <taxon>Timema</taxon>
    </lineage>
</organism>
<reference evidence="1" key="1">
    <citation type="submission" date="2020-11" db="EMBL/GenBank/DDBJ databases">
        <authorList>
            <person name="Tran Van P."/>
        </authorList>
    </citation>
    <scope>NUCLEOTIDE SEQUENCE</scope>
</reference>
<dbReference type="EMBL" id="OD565755">
    <property type="protein sequence ID" value="CAD7442522.1"/>
    <property type="molecule type" value="Genomic_DNA"/>
</dbReference>
<protein>
    <submittedName>
        <fullName evidence="1">Uncharacterized protein</fullName>
    </submittedName>
</protein>
<accession>A0A7R9EY05</accession>
<gene>
    <name evidence="1" type="ORF">TBIB3V08_LOCUS4951</name>
</gene>
<dbReference type="AlphaFoldDB" id="A0A7R9EY05"/>